<keyword evidence="1" id="KW-0805">Transcription regulation</keyword>
<dbReference type="Proteomes" id="UP000244335">
    <property type="component" value="Unassembled WGS sequence"/>
</dbReference>
<dbReference type="Gene3D" id="2.60.120.10">
    <property type="entry name" value="Jelly Rolls"/>
    <property type="match status" value="1"/>
</dbReference>
<dbReference type="InterPro" id="IPR018490">
    <property type="entry name" value="cNMP-bd_dom_sf"/>
</dbReference>
<accession>A0AA92C3V5</accession>
<organism evidence="5 6">
    <name type="scientific">Rhizobium rhizogenes</name>
    <name type="common">Agrobacterium rhizogenes</name>
    <dbReference type="NCBI Taxonomy" id="359"/>
    <lineage>
        <taxon>Bacteria</taxon>
        <taxon>Pseudomonadati</taxon>
        <taxon>Pseudomonadota</taxon>
        <taxon>Alphaproteobacteria</taxon>
        <taxon>Hyphomicrobiales</taxon>
        <taxon>Rhizobiaceae</taxon>
        <taxon>Rhizobium/Agrobacterium group</taxon>
        <taxon>Rhizobium</taxon>
    </lineage>
</organism>
<dbReference type="GO" id="GO:0003677">
    <property type="term" value="F:DNA binding"/>
    <property type="evidence" value="ECO:0007669"/>
    <property type="project" value="UniProtKB-KW"/>
</dbReference>
<sequence length="242" mass="26273">MDTEQNSVRNKLLKALRPDDYELLRPSMQIVKLNVHEVIEQPHVPIGRVIFFETGLASVIGHLSSGKSIEVGLTGREGMSGSAIVLGSTEATHRTLVQVGGYGIAVPSSAIVDAMRASDTLRDVFLTYIHTLLTQTASTVVANGLSKLDKRLARWLLMIHDRIDGATVAMTHEFLALVLGVRRPGVTVALHILEGKGLIRASRGQITIINRQGLELEAGGSYGQAESEYNRLMTDILARQVS</sequence>
<protein>
    <submittedName>
        <fullName evidence="5">Cyclic nucleotide-binding protein</fullName>
    </submittedName>
</protein>
<evidence type="ECO:0000259" key="4">
    <source>
        <dbReference type="SMART" id="SM00419"/>
    </source>
</evidence>
<evidence type="ECO:0000256" key="2">
    <source>
        <dbReference type="ARBA" id="ARBA00023125"/>
    </source>
</evidence>
<dbReference type="AlphaFoldDB" id="A0AA92C3V5"/>
<evidence type="ECO:0000313" key="5">
    <source>
        <dbReference type="EMBL" id="PVE54963.1"/>
    </source>
</evidence>
<evidence type="ECO:0000313" key="6">
    <source>
        <dbReference type="Proteomes" id="UP000244335"/>
    </source>
</evidence>
<dbReference type="SMART" id="SM00419">
    <property type="entry name" value="HTH_CRP"/>
    <property type="match status" value="1"/>
</dbReference>
<keyword evidence="3" id="KW-0804">Transcription</keyword>
<evidence type="ECO:0000256" key="3">
    <source>
        <dbReference type="ARBA" id="ARBA00023163"/>
    </source>
</evidence>
<name>A0AA92C3V5_RHIRH</name>
<dbReference type="GO" id="GO:0006355">
    <property type="term" value="P:regulation of DNA-templated transcription"/>
    <property type="evidence" value="ECO:0007669"/>
    <property type="project" value="InterPro"/>
</dbReference>
<reference evidence="5 6" key="1">
    <citation type="submission" date="2018-04" db="EMBL/GenBank/DDBJ databases">
        <authorList>
            <person name="Hagen T."/>
        </authorList>
    </citation>
    <scope>NUCLEOTIDE SEQUENCE [LARGE SCALE GENOMIC DNA]</scope>
    <source>
        <strain evidence="5 6">TPD7009</strain>
    </source>
</reference>
<evidence type="ECO:0000256" key="1">
    <source>
        <dbReference type="ARBA" id="ARBA00023015"/>
    </source>
</evidence>
<dbReference type="InterPro" id="IPR012318">
    <property type="entry name" value="HTH_CRP"/>
</dbReference>
<dbReference type="EMBL" id="QDFR01000002">
    <property type="protein sequence ID" value="PVE54963.1"/>
    <property type="molecule type" value="Genomic_DNA"/>
</dbReference>
<comment type="caution">
    <text evidence="5">The sequence shown here is derived from an EMBL/GenBank/DDBJ whole genome shotgun (WGS) entry which is preliminary data.</text>
</comment>
<dbReference type="SUPFAM" id="SSF51206">
    <property type="entry name" value="cAMP-binding domain-like"/>
    <property type="match status" value="1"/>
</dbReference>
<keyword evidence="2" id="KW-0238">DNA-binding</keyword>
<proteinExistence type="predicted"/>
<dbReference type="Pfam" id="PF13545">
    <property type="entry name" value="HTH_Crp_2"/>
    <property type="match status" value="1"/>
</dbReference>
<gene>
    <name evidence="5" type="ORF">DC430_06885</name>
</gene>
<dbReference type="RefSeq" id="WP_116492737.1">
    <property type="nucleotide sequence ID" value="NZ_QDFR01000002.1"/>
</dbReference>
<feature type="domain" description="HTH crp-type" evidence="4">
    <location>
        <begin position="162"/>
        <end position="210"/>
    </location>
</feature>
<dbReference type="InterPro" id="IPR036390">
    <property type="entry name" value="WH_DNA-bd_sf"/>
</dbReference>
<dbReference type="InterPro" id="IPR014710">
    <property type="entry name" value="RmlC-like_jellyroll"/>
</dbReference>
<dbReference type="SUPFAM" id="SSF46785">
    <property type="entry name" value="Winged helix' DNA-binding domain"/>
    <property type="match status" value="1"/>
</dbReference>